<dbReference type="InterPro" id="IPR008258">
    <property type="entry name" value="Transglycosylase_SLT_dom_1"/>
</dbReference>
<dbReference type="PANTHER" id="PTHR37423:SF2">
    <property type="entry name" value="MEMBRANE-BOUND LYTIC MUREIN TRANSGLYCOSYLASE C"/>
    <property type="match status" value="1"/>
</dbReference>
<evidence type="ECO:0000256" key="1">
    <source>
        <dbReference type="ARBA" id="ARBA00007734"/>
    </source>
</evidence>
<organism evidence="5 6">
    <name type="scientific">Acetobacter peroxydans</name>
    <dbReference type="NCBI Taxonomy" id="104098"/>
    <lineage>
        <taxon>Bacteria</taxon>
        <taxon>Pseudomonadati</taxon>
        <taxon>Pseudomonadota</taxon>
        <taxon>Alphaproteobacteria</taxon>
        <taxon>Acetobacterales</taxon>
        <taxon>Acetobacteraceae</taxon>
        <taxon>Acetobacter</taxon>
    </lineage>
</organism>
<dbReference type="AlphaFoldDB" id="A0A4Y3TW71"/>
<reference evidence="5 6" key="1">
    <citation type="submission" date="2019-06" db="EMBL/GenBank/DDBJ databases">
        <title>Whole genome shotgun sequence of Acetobacter peroxydans NBRC 13755.</title>
        <authorList>
            <person name="Hosoyama A."/>
            <person name="Uohara A."/>
            <person name="Ohji S."/>
            <person name="Ichikawa N."/>
        </authorList>
    </citation>
    <scope>NUCLEOTIDE SEQUENCE [LARGE SCALE GENOMIC DNA]</scope>
    <source>
        <strain evidence="5 6">NBRC 13755</strain>
    </source>
</reference>
<accession>A0A4Y3TW71</accession>
<evidence type="ECO:0000259" key="4">
    <source>
        <dbReference type="Pfam" id="PF01464"/>
    </source>
</evidence>
<evidence type="ECO:0000256" key="3">
    <source>
        <dbReference type="SAM" id="MobiDB-lite"/>
    </source>
</evidence>
<dbReference type="EMBL" id="BJMV01000004">
    <property type="protein sequence ID" value="GEB85250.1"/>
    <property type="molecule type" value="Genomic_DNA"/>
</dbReference>
<evidence type="ECO:0000313" key="6">
    <source>
        <dbReference type="Proteomes" id="UP000317730"/>
    </source>
</evidence>
<dbReference type="PANTHER" id="PTHR37423">
    <property type="entry name" value="SOLUBLE LYTIC MUREIN TRANSGLYCOSYLASE-RELATED"/>
    <property type="match status" value="1"/>
</dbReference>
<feature type="domain" description="Transglycosylase SLT" evidence="4">
    <location>
        <begin position="74"/>
        <end position="178"/>
    </location>
</feature>
<sequence length="361" mass="38846">MLAMHGRDTFSFPGSFLMGRHRSTPTCRPHTAVRRCAHILALGALAVLAACAGPRRNYAPPVASDNALNQWTPYVQEASHRFTIPQAWIRAIMRQESGGHQYLHGHLTRSIHGAVGLMQIKPDTYAELADRYHLGSDPYDPHDNIMAGSGYIRELYDRFGSPDFAGAYSCGPQCMSNHRTRGAPLPSFAVAYLAAVSPHLNDPVPGDNAQIAQAAAAAEAENWSDSDHPQSDTLADMQTDTTASAQTEAQTRQVSIAPLPGQSSREIALSGPAITWRQNRLTGNAVIQIGAFSTRGRAAAALRTAHGATPALSQARDRMEQILSGSGITVWRTRLEGLPAAQTDAICQALRQQGLACVPVR</sequence>
<dbReference type="Pfam" id="PF01464">
    <property type="entry name" value="SLT"/>
    <property type="match status" value="1"/>
</dbReference>
<gene>
    <name evidence="5" type="ORF">APE01nite_10470</name>
</gene>
<comment type="caution">
    <text evidence="5">The sequence shown here is derived from an EMBL/GenBank/DDBJ whole genome shotgun (WGS) entry which is preliminary data.</text>
</comment>
<dbReference type="RefSeq" id="WP_242008945.1">
    <property type="nucleotide sequence ID" value="NZ_BAPL01000023.1"/>
</dbReference>
<evidence type="ECO:0000256" key="2">
    <source>
        <dbReference type="ARBA" id="ARBA00009387"/>
    </source>
</evidence>
<dbReference type="SUPFAM" id="SSF53955">
    <property type="entry name" value="Lysozyme-like"/>
    <property type="match status" value="1"/>
</dbReference>
<dbReference type="InterPro" id="IPR023346">
    <property type="entry name" value="Lysozyme-like_dom_sf"/>
</dbReference>
<comment type="similarity">
    <text evidence="1">Belongs to the transglycosylase Slt family.</text>
</comment>
<protein>
    <recommendedName>
        <fullName evidence="4">Transglycosylase SLT domain-containing protein</fullName>
    </recommendedName>
</protein>
<comment type="similarity">
    <text evidence="2">Belongs to the virb1 family.</text>
</comment>
<dbReference type="Gene3D" id="1.10.530.10">
    <property type="match status" value="1"/>
</dbReference>
<dbReference type="CDD" id="cd00254">
    <property type="entry name" value="LT-like"/>
    <property type="match status" value="1"/>
</dbReference>
<keyword evidence="6" id="KW-1185">Reference proteome</keyword>
<feature type="region of interest" description="Disordered" evidence="3">
    <location>
        <begin position="214"/>
        <end position="234"/>
    </location>
</feature>
<evidence type="ECO:0000313" key="5">
    <source>
        <dbReference type="EMBL" id="GEB85250.1"/>
    </source>
</evidence>
<proteinExistence type="inferred from homology"/>
<dbReference type="Proteomes" id="UP000317730">
    <property type="component" value="Unassembled WGS sequence"/>
</dbReference>
<name>A0A4Y3TW71_9PROT</name>